<accession>A0A8C5M6U8</accession>
<dbReference type="SUPFAM" id="SSF48726">
    <property type="entry name" value="Immunoglobulin"/>
    <property type="match status" value="1"/>
</dbReference>
<dbReference type="GeneTree" id="ENSGT00990000207983"/>
<dbReference type="InterPro" id="IPR036179">
    <property type="entry name" value="Ig-like_dom_sf"/>
</dbReference>
<keyword evidence="3" id="KW-1185">Reference proteome</keyword>
<evidence type="ECO:0008006" key="4">
    <source>
        <dbReference type="Google" id="ProtNLM"/>
    </source>
</evidence>
<proteinExistence type="predicted"/>
<evidence type="ECO:0000256" key="1">
    <source>
        <dbReference type="SAM" id="SignalP"/>
    </source>
</evidence>
<dbReference type="Gene3D" id="2.60.40.10">
    <property type="entry name" value="Immunoglobulins"/>
    <property type="match status" value="1"/>
</dbReference>
<protein>
    <recommendedName>
        <fullName evidence="4">Immunoglobulin V-set domain-containing protein</fullName>
    </recommendedName>
</protein>
<dbReference type="Ensembl" id="ENSLLET00000009915.1">
    <property type="protein sequence ID" value="ENSLLEP00000009552.1"/>
    <property type="gene ID" value="ENSLLEG00000006081.1"/>
</dbReference>
<organism evidence="2 3">
    <name type="scientific">Leptobrachium leishanense</name>
    <name type="common">Leishan spiny toad</name>
    <dbReference type="NCBI Taxonomy" id="445787"/>
    <lineage>
        <taxon>Eukaryota</taxon>
        <taxon>Metazoa</taxon>
        <taxon>Chordata</taxon>
        <taxon>Craniata</taxon>
        <taxon>Vertebrata</taxon>
        <taxon>Euteleostomi</taxon>
        <taxon>Amphibia</taxon>
        <taxon>Batrachia</taxon>
        <taxon>Anura</taxon>
        <taxon>Pelobatoidea</taxon>
        <taxon>Megophryidae</taxon>
        <taxon>Leptobrachium</taxon>
    </lineage>
</organism>
<dbReference type="Proteomes" id="UP000694569">
    <property type="component" value="Unplaced"/>
</dbReference>
<dbReference type="InterPro" id="IPR013783">
    <property type="entry name" value="Ig-like_fold"/>
</dbReference>
<dbReference type="OrthoDB" id="8947657at2759"/>
<sequence length="119" mass="13406">MYSVLNFLHCYIYLSGFVSGDVVTQTPLQMTVTEGLDVALTCSTDVAANSMAWYIQEPGENPSYLFQSFSQPEDLDNDRKGIVLTFKSGYRCRSQSEHCRDIIIIIILYSANSFRSALQ</sequence>
<feature type="chain" id="PRO_5034199631" description="Immunoglobulin V-set domain-containing protein" evidence="1">
    <location>
        <begin position="21"/>
        <end position="119"/>
    </location>
</feature>
<evidence type="ECO:0000313" key="2">
    <source>
        <dbReference type="Ensembl" id="ENSLLEP00000009552.1"/>
    </source>
</evidence>
<feature type="signal peptide" evidence="1">
    <location>
        <begin position="1"/>
        <end position="20"/>
    </location>
</feature>
<dbReference type="AlphaFoldDB" id="A0A8C5M6U8"/>
<evidence type="ECO:0000313" key="3">
    <source>
        <dbReference type="Proteomes" id="UP000694569"/>
    </source>
</evidence>
<reference evidence="2" key="1">
    <citation type="submission" date="2025-08" db="UniProtKB">
        <authorList>
            <consortium name="Ensembl"/>
        </authorList>
    </citation>
    <scope>IDENTIFICATION</scope>
</reference>
<name>A0A8C5M6U8_9ANUR</name>
<reference evidence="2" key="2">
    <citation type="submission" date="2025-09" db="UniProtKB">
        <authorList>
            <consortium name="Ensembl"/>
        </authorList>
    </citation>
    <scope>IDENTIFICATION</scope>
</reference>
<keyword evidence="1" id="KW-0732">Signal</keyword>